<keyword evidence="3" id="KW-0812">Transmembrane</keyword>
<accession>A0A0D2MG38</accession>
<keyword evidence="3" id="KW-0472">Membrane</keyword>
<evidence type="ECO:0000256" key="1">
    <source>
        <dbReference type="ARBA" id="ARBA00022603"/>
    </source>
</evidence>
<dbReference type="GO" id="GO:0008168">
    <property type="term" value="F:methyltransferase activity"/>
    <property type="evidence" value="ECO:0007669"/>
    <property type="project" value="UniProtKB-KW"/>
</dbReference>
<proteinExistence type="predicted"/>
<keyword evidence="3" id="KW-1133">Transmembrane helix</keyword>
<dbReference type="Proteomes" id="UP000054498">
    <property type="component" value="Unassembled WGS sequence"/>
</dbReference>
<feature type="transmembrane region" description="Helical" evidence="3">
    <location>
        <begin position="31"/>
        <end position="51"/>
    </location>
</feature>
<dbReference type="EMBL" id="KK104343">
    <property type="protein sequence ID" value="KIY94055.1"/>
    <property type="molecule type" value="Genomic_DNA"/>
</dbReference>
<dbReference type="AlphaFoldDB" id="A0A0D2MG38"/>
<dbReference type="Pfam" id="PF04072">
    <property type="entry name" value="LCM"/>
    <property type="match status" value="1"/>
</dbReference>
<evidence type="ECO:0000256" key="3">
    <source>
        <dbReference type="SAM" id="Phobius"/>
    </source>
</evidence>
<reference evidence="4 5" key="1">
    <citation type="journal article" date="2013" name="BMC Genomics">
        <title>Reconstruction of the lipid metabolism for the microalga Monoraphidium neglectum from its genome sequence reveals characteristics suitable for biofuel production.</title>
        <authorList>
            <person name="Bogen C."/>
            <person name="Al-Dilaimi A."/>
            <person name="Albersmeier A."/>
            <person name="Wichmann J."/>
            <person name="Grundmann M."/>
            <person name="Rupp O."/>
            <person name="Lauersen K.J."/>
            <person name="Blifernez-Klassen O."/>
            <person name="Kalinowski J."/>
            <person name="Goesmann A."/>
            <person name="Mussgnug J.H."/>
            <person name="Kruse O."/>
        </authorList>
    </citation>
    <scope>NUCLEOTIDE SEQUENCE [LARGE SCALE GENOMIC DNA]</scope>
    <source>
        <strain evidence="4 5">SAG 48.87</strain>
    </source>
</reference>
<organism evidence="4 5">
    <name type="scientific">Monoraphidium neglectum</name>
    <dbReference type="NCBI Taxonomy" id="145388"/>
    <lineage>
        <taxon>Eukaryota</taxon>
        <taxon>Viridiplantae</taxon>
        <taxon>Chlorophyta</taxon>
        <taxon>core chlorophytes</taxon>
        <taxon>Chlorophyceae</taxon>
        <taxon>CS clade</taxon>
        <taxon>Sphaeropleales</taxon>
        <taxon>Selenastraceae</taxon>
        <taxon>Monoraphidium</taxon>
    </lineage>
</organism>
<dbReference type="KEGG" id="mng:MNEG_13909"/>
<dbReference type="GO" id="GO:0032259">
    <property type="term" value="P:methylation"/>
    <property type="evidence" value="ECO:0007669"/>
    <property type="project" value="UniProtKB-KW"/>
</dbReference>
<dbReference type="SUPFAM" id="SSF53335">
    <property type="entry name" value="S-adenosyl-L-methionine-dependent methyltransferases"/>
    <property type="match status" value="1"/>
</dbReference>
<dbReference type="InterPro" id="IPR007213">
    <property type="entry name" value="Ppm1/Ppm2/Tcmp"/>
</dbReference>
<evidence type="ECO:0000313" key="5">
    <source>
        <dbReference type="Proteomes" id="UP000054498"/>
    </source>
</evidence>
<keyword evidence="1" id="KW-0489">Methyltransferase</keyword>
<dbReference type="InterPro" id="IPR029063">
    <property type="entry name" value="SAM-dependent_MTases_sf"/>
</dbReference>
<sequence length="174" mass="17470">MEGVSFVGADLAVTPLADALLPAGFDRSKPAVWLAQGLFMYIPAAGVAALLRGARALSAPGSSLVFDAINAARVPWAGPPPAAAAAGGGRGLGAGVRDLFAFEAIKAMTDAVGETFYSCMYASPKAAGALAAALGFRSERVTLLHEAVARHVGAGAPAPSGVNVMLACFEWAAE</sequence>
<gene>
    <name evidence="4" type="ORF">MNEG_13909</name>
</gene>
<evidence type="ECO:0000313" key="4">
    <source>
        <dbReference type="EMBL" id="KIY94055.1"/>
    </source>
</evidence>
<dbReference type="GeneID" id="25731418"/>
<dbReference type="PANTHER" id="PTHR43619:SF2">
    <property type="entry name" value="S-ADENOSYL-L-METHIONINE-DEPENDENT METHYLTRANSFERASES SUPERFAMILY PROTEIN"/>
    <property type="match status" value="1"/>
</dbReference>
<dbReference type="PANTHER" id="PTHR43619">
    <property type="entry name" value="S-ADENOSYL-L-METHIONINE-DEPENDENT METHYLTRANSFERASE YKTD-RELATED"/>
    <property type="match status" value="1"/>
</dbReference>
<keyword evidence="5" id="KW-1185">Reference proteome</keyword>
<name>A0A0D2MG38_9CHLO</name>
<dbReference type="Gene3D" id="3.40.50.150">
    <property type="entry name" value="Vaccinia Virus protein VP39"/>
    <property type="match status" value="1"/>
</dbReference>
<protein>
    <recommendedName>
        <fullName evidence="6">S-adenosyl-L-methionine-dependent methyltransferase</fullName>
    </recommendedName>
</protein>
<dbReference type="RefSeq" id="XP_013893075.1">
    <property type="nucleotide sequence ID" value="XM_014037621.1"/>
</dbReference>
<keyword evidence="2" id="KW-0808">Transferase</keyword>
<evidence type="ECO:0008006" key="6">
    <source>
        <dbReference type="Google" id="ProtNLM"/>
    </source>
</evidence>
<dbReference type="OrthoDB" id="434488at2759"/>
<evidence type="ECO:0000256" key="2">
    <source>
        <dbReference type="ARBA" id="ARBA00022679"/>
    </source>
</evidence>